<proteinExistence type="predicted"/>
<dbReference type="EMBL" id="QMEB01000142">
    <property type="protein sequence ID" value="NMG21173.1"/>
    <property type="molecule type" value="Genomic_DNA"/>
</dbReference>
<dbReference type="Proteomes" id="UP000718564">
    <property type="component" value="Unassembled WGS sequence"/>
</dbReference>
<sequence length="61" mass="7391">MLYIALVFQLKPPPKEEKNQKTSHMDNSELDFSSQNQAKTKKPEYLQKIQENYYLERRFIL</sequence>
<comment type="caution">
    <text evidence="2">The sequence shown here is derived from an EMBL/GenBank/DDBJ whole genome shotgun (WGS) entry which is preliminary data.</text>
</comment>
<reference evidence="2 3" key="1">
    <citation type="submission" date="2018-06" db="EMBL/GenBank/DDBJ databases">
        <title>Comparative genomics of Brasilonema spp. strains.</title>
        <authorList>
            <person name="Alvarenga D.O."/>
            <person name="Fiore M.F."/>
            <person name="Varani A.M."/>
        </authorList>
    </citation>
    <scope>NUCLEOTIDE SEQUENCE [LARGE SCALE GENOMIC DNA]</scope>
    <source>
        <strain evidence="2 3">SPC951</strain>
    </source>
</reference>
<dbReference type="RefSeq" id="WP_169156417.1">
    <property type="nucleotide sequence ID" value="NZ_CAWPJE010000135.1"/>
</dbReference>
<feature type="compositionally biased region" description="Basic and acidic residues" evidence="1">
    <location>
        <begin position="14"/>
        <end position="27"/>
    </location>
</feature>
<evidence type="ECO:0000313" key="3">
    <source>
        <dbReference type="Proteomes" id="UP000718564"/>
    </source>
</evidence>
<evidence type="ECO:0000313" key="2">
    <source>
        <dbReference type="EMBL" id="NMG21173.1"/>
    </source>
</evidence>
<name>A0ABX1PB20_9CYAN</name>
<protein>
    <submittedName>
        <fullName evidence="2">Uncharacterized protein</fullName>
    </submittedName>
</protein>
<evidence type="ECO:0000256" key="1">
    <source>
        <dbReference type="SAM" id="MobiDB-lite"/>
    </source>
</evidence>
<gene>
    <name evidence="2" type="ORF">DP116_17650</name>
</gene>
<keyword evidence="3" id="KW-1185">Reference proteome</keyword>
<feature type="region of interest" description="Disordered" evidence="1">
    <location>
        <begin position="14"/>
        <end position="41"/>
    </location>
</feature>
<accession>A0ABX1PB20</accession>
<organism evidence="2 3">
    <name type="scientific">Brasilonema bromeliae SPC951</name>
    <dbReference type="NCBI Taxonomy" id="385972"/>
    <lineage>
        <taxon>Bacteria</taxon>
        <taxon>Bacillati</taxon>
        <taxon>Cyanobacteriota</taxon>
        <taxon>Cyanophyceae</taxon>
        <taxon>Nostocales</taxon>
        <taxon>Scytonemataceae</taxon>
        <taxon>Brasilonema</taxon>
        <taxon>Bromeliae group (in: Brasilonema)</taxon>
    </lineage>
</organism>